<organism evidence="1 2">
    <name type="scientific">Meloidogyne enterolobii</name>
    <name type="common">Root-knot nematode worm</name>
    <name type="synonym">Meloidogyne mayaguensis</name>
    <dbReference type="NCBI Taxonomy" id="390850"/>
    <lineage>
        <taxon>Eukaryota</taxon>
        <taxon>Metazoa</taxon>
        <taxon>Ecdysozoa</taxon>
        <taxon>Nematoda</taxon>
        <taxon>Chromadorea</taxon>
        <taxon>Rhabditida</taxon>
        <taxon>Tylenchina</taxon>
        <taxon>Tylenchomorpha</taxon>
        <taxon>Tylenchoidea</taxon>
        <taxon>Meloidogynidae</taxon>
        <taxon>Meloidogyninae</taxon>
        <taxon>Meloidogyne</taxon>
    </lineage>
</organism>
<accession>A0ACB1AWG6</accession>
<evidence type="ECO:0000313" key="1">
    <source>
        <dbReference type="EMBL" id="CAK5110029.1"/>
    </source>
</evidence>
<keyword evidence="2" id="KW-1185">Reference proteome</keyword>
<sequence>MEIFSLAGFVLNQKMQGIQGVEVKNADLLLVGIMTLNQESVKASNIWDVVEIAIAG</sequence>
<reference evidence="1" key="1">
    <citation type="submission" date="2023-11" db="EMBL/GenBank/DDBJ databases">
        <authorList>
            <person name="Poullet M."/>
        </authorList>
    </citation>
    <scope>NUCLEOTIDE SEQUENCE</scope>
    <source>
        <strain evidence="1">E1834</strain>
    </source>
</reference>
<protein>
    <submittedName>
        <fullName evidence="1">Uncharacterized protein</fullName>
    </submittedName>
</protein>
<gene>
    <name evidence="1" type="ORF">MENTE1834_LOCUS44337</name>
</gene>
<proteinExistence type="predicted"/>
<comment type="caution">
    <text evidence="1">The sequence shown here is derived from an EMBL/GenBank/DDBJ whole genome shotgun (WGS) entry which is preliminary data.</text>
</comment>
<dbReference type="EMBL" id="CAVMJV010000134">
    <property type="protein sequence ID" value="CAK5110029.1"/>
    <property type="molecule type" value="Genomic_DNA"/>
</dbReference>
<name>A0ACB1AWG6_MELEN</name>
<dbReference type="Proteomes" id="UP001497535">
    <property type="component" value="Unassembled WGS sequence"/>
</dbReference>
<evidence type="ECO:0000313" key="2">
    <source>
        <dbReference type="Proteomes" id="UP001497535"/>
    </source>
</evidence>